<organism evidence="1 2">
    <name type="scientific">Neofusicoccum parvum</name>
    <dbReference type="NCBI Taxonomy" id="310453"/>
    <lineage>
        <taxon>Eukaryota</taxon>
        <taxon>Fungi</taxon>
        <taxon>Dikarya</taxon>
        <taxon>Ascomycota</taxon>
        <taxon>Pezizomycotina</taxon>
        <taxon>Dothideomycetes</taxon>
        <taxon>Dothideomycetes incertae sedis</taxon>
        <taxon>Botryosphaeriales</taxon>
        <taxon>Botryosphaeriaceae</taxon>
        <taxon>Neofusicoccum</taxon>
    </lineage>
</organism>
<gene>
    <name evidence="1" type="primary">g8002</name>
    <name evidence="1" type="ORF">NpPPO83_00008002</name>
</gene>
<proteinExistence type="predicted"/>
<evidence type="ECO:0000313" key="1">
    <source>
        <dbReference type="EMBL" id="GME45130.1"/>
    </source>
</evidence>
<dbReference type="Proteomes" id="UP001165186">
    <property type="component" value="Unassembled WGS sequence"/>
</dbReference>
<sequence>MSPSKRGLHDRLNRVSHWDVNVTDLERSKAWYEATTALRVVAPTYASQDFPGLGIQGGSFKGYMMRDATQAVGSPMIHLVQWTTPHPVGKPYLSHTNVGWFRIVPVAKSGDEARKTVVAQGSEPFTPITNAAVCLSPSLPELDYRVFTVHDPDGISVEFSGKDIQPNFTAVVPYTVAHNTANVDKHIPFYLNVLGLDFLAAVQSQSKIPNVYSPGGGLTGLSGAFFGIRGNASYVFDWLQWNESHENSTPYDEPNHVGIIRCAIEVDDIYAAYATLDELSRSPEYHFIVAKPETWDFGSDFGVRKVPIFQDPEGVGFQLIEQPKLQPSLHPWGRGAQFI</sequence>
<dbReference type="EMBL" id="BSXG01000117">
    <property type="protein sequence ID" value="GME45130.1"/>
    <property type="molecule type" value="Genomic_DNA"/>
</dbReference>
<reference evidence="1" key="1">
    <citation type="submission" date="2024-09" db="EMBL/GenBank/DDBJ databases">
        <title>Draft Genome Sequences of Neofusicoccum parvum.</title>
        <authorList>
            <person name="Ashida A."/>
            <person name="Camagna M."/>
            <person name="Tanaka A."/>
            <person name="Takemoto D."/>
        </authorList>
    </citation>
    <scope>NUCLEOTIDE SEQUENCE</scope>
    <source>
        <strain evidence="1">PPO83</strain>
    </source>
</reference>
<keyword evidence="2" id="KW-1185">Reference proteome</keyword>
<name>A0ACB5SKF2_9PEZI</name>
<evidence type="ECO:0000313" key="2">
    <source>
        <dbReference type="Proteomes" id="UP001165186"/>
    </source>
</evidence>
<comment type="caution">
    <text evidence="1">The sequence shown here is derived from an EMBL/GenBank/DDBJ whole genome shotgun (WGS) entry which is preliminary data.</text>
</comment>
<accession>A0ACB5SKF2</accession>
<protein>
    <submittedName>
        <fullName evidence="1">Uncharacterized protein NECHADRAFT_87870</fullName>
    </submittedName>
</protein>